<sequence length="109" mass="12232">MAKNDSVQIDFSLDKLDLPEEARPYRFPFRGKNFETVDLAELSFDAMEKAMTAYHQTDSPRPVIDLLLGDQAKDFWAKKPSVWQVKAIGDKLVPVMTALVGEPGESDDS</sequence>
<dbReference type="EMBL" id="QNSB01000003">
    <property type="protein sequence ID" value="RBP73091.1"/>
    <property type="molecule type" value="Genomic_DNA"/>
</dbReference>
<evidence type="ECO:0000313" key="2">
    <source>
        <dbReference type="Proteomes" id="UP000253509"/>
    </source>
</evidence>
<comment type="caution">
    <text evidence="1">The sequence shown here is derived from an EMBL/GenBank/DDBJ whole genome shotgun (WGS) entry which is preliminary data.</text>
</comment>
<reference evidence="1 2" key="1">
    <citation type="submission" date="2018-06" db="EMBL/GenBank/DDBJ databases">
        <title>Freshwater and sediment microbial communities from various areas in North America, analyzing microbe dynamics in response to fracking.</title>
        <authorList>
            <person name="Lamendella R."/>
        </authorList>
    </citation>
    <scope>NUCLEOTIDE SEQUENCE [LARGE SCALE GENOMIC DNA]</scope>
    <source>
        <strain evidence="1 2">3b_TX</strain>
    </source>
</reference>
<protein>
    <submittedName>
        <fullName evidence="1">Uncharacterized protein</fullName>
    </submittedName>
</protein>
<dbReference type="RefSeq" id="WP_113903544.1">
    <property type="nucleotide sequence ID" value="NZ_QNSB01000003.1"/>
</dbReference>
<organism evidence="1 2">
    <name type="scientific">Brevibacterium celere</name>
    <dbReference type="NCBI Taxonomy" id="225845"/>
    <lineage>
        <taxon>Bacteria</taxon>
        <taxon>Bacillati</taxon>
        <taxon>Actinomycetota</taxon>
        <taxon>Actinomycetes</taxon>
        <taxon>Micrococcales</taxon>
        <taxon>Brevibacteriaceae</taxon>
        <taxon>Brevibacterium</taxon>
    </lineage>
</organism>
<name>A0A366IMJ6_9MICO</name>
<keyword evidence="2" id="KW-1185">Reference proteome</keyword>
<dbReference type="AlphaFoldDB" id="A0A366IMJ6"/>
<proteinExistence type="predicted"/>
<dbReference type="Proteomes" id="UP000253509">
    <property type="component" value="Unassembled WGS sequence"/>
</dbReference>
<accession>A0A366IMJ6</accession>
<gene>
    <name evidence="1" type="ORF">DFO65_103389</name>
</gene>
<evidence type="ECO:0000313" key="1">
    <source>
        <dbReference type="EMBL" id="RBP73091.1"/>
    </source>
</evidence>